<evidence type="ECO:0000256" key="2">
    <source>
        <dbReference type="ARBA" id="ARBA00023276"/>
    </source>
</evidence>
<dbReference type="SUPFAM" id="SSF110296">
    <property type="entry name" value="Oligoxyloglucan reducing end-specific cellobiohydrolase"/>
    <property type="match status" value="3"/>
</dbReference>
<dbReference type="RefSeq" id="WP_345926310.1">
    <property type="nucleotide sequence ID" value="NZ_JBDIVF010000003.1"/>
</dbReference>
<feature type="domain" description="Photosynthesis system II assembly factor Ycf48/Hcf136-like" evidence="4">
    <location>
        <begin position="393"/>
        <end position="623"/>
    </location>
</feature>
<sequence length="692" mass="73145">MPRHAILPAVAGASRRLLCLTLASLLPAVAQAQSSRLRLETGNANLFSVTSLQQCETSVIAGSHGSLLLSTDDGQRWGNAGLNLGATLYTVAASAHPPRYIAAGTRGSIAISEDCGRHWSSGSIHESADLRALITAGSDASVLLAGGEKGLLMRSDDGGQRWEELRLGSGYIAHLLRSSAGVLLAGGEQGLLARSQDEGQRWTPLSGLDKASLTRLQEVLPGLVIASFADGRILYTDARALRWKRSRMPASTKPPVINAFAASRSGVLLATTADGRLLRSADRARSWQILAGMPGRFLSSVISTGDDEFIVAGAQGTLARSRERGTAWMEASVPTRQEFETLKRLPTGALVAAGSGGVIARSGDDGLSWQLVREGVNAYTHMLATDGSLLIAAGTQGSLARSEDGGRNWFPVREPDDRYFFSVAYEPVSQSFLAAGTQGMLLRSTDRGLRWEEKKLGGDGSLGPLLVLPGGKLLALSTDHGILVSENGGADWSASDASADIIWQSAAHDGSAQQIVAIGRDSLPVFSTDGGRHWQATASQDARGANRIRYLAGVFLAAGKEGEILRSEDGGQHFERVFLPVFSEPRDFEAIPGLPHGIVAVGSKGSILRSLDAGKSWEAASSGSQELLRTVVRAPGRDTLFAAGRSGPILRSEDGGQRWQAATDTLDARINGSLGTADAILFWGDRIFRLSE</sequence>
<keyword evidence="1" id="KW-0602">Photosynthesis</keyword>
<accession>A0ABV2CKA1</accession>
<dbReference type="PANTHER" id="PTHR47199:SF2">
    <property type="entry name" value="PHOTOSYSTEM II STABILITY_ASSEMBLY FACTOR HCF136, CHLOROPLASTIC"/>
    <property type="match status" value="1"/>
</dbReference>
<proteinExistence type="predicted"/>
<name>A0ABV2CKA1_9RHOO</name>
<dbReference type="Pfam" id="PF14870">
    <property type="entry name" value="PSII_BNR"/>
    <property type="match status" value="1"/>
</dbReference>
<keyword evidence="6" id="KW-1185">Reference proteome</keyword>
<dbReference type="EMBL" id="JBEWLZ010000001">
    <property type="protein sequence ID" value="MET1488308.1"/>
    <property type="molecule type" value="Genomic_DNA"/>
</dbReference>
<evidence type="ECO:0000256" key="3">
    <source>
        <dbReference type="SAM" id="SignalP"/>
    </source>
</evidence>
<evidence type="ECO:0000313" key="5">
    <source>
        <dbReference type="EMBL" id="MET1488308.1"/>
    </source>
</evidence>
<comment type="caution">
    <text evidence="5">The sequence shown here is derived from an EMBL/GenBank/DDBJ whole genome shotgun (WGS) entry which is preliminary data.</text>
</comment>
<evidence type="ECO:0000313" key="6">
    <source>
        <dbReference type="Proteomes" id="UP001548590"/>
    </source>
</evidence>
<keyword evidence="3" id="KW-0732">Signal</keyword>
<dbReference type="PANTHER" id="PTHR47199">
    <property type="entry name" value="PHOTOSYSTEM II STABILITY/ASSEMBLY FACTOR HCF136, CHLOROPLASTIC"/>
    <property type="match status" value="1"/>
</dbReference>
<feature type="signal peptide" evidence="3">
    <location>
        <begin position="1"/>
        <end position="32"/>
    </location>
</feature>
<dbReference type="InterPro" id="IPR028203">
    <property type="entry name" value="PSII_CF48-like_dom"/>
</dbReference>
<keyword evidence="2" id="KW-0604">Photosystem II</keyword>
<gene>
    <name evidence="5" type="ORF">ABVT11_00610</name>
</gene>
<dbReference type="Gene3D" id="2.130.10.10">
    <property type="entry name" value="YVTN repeat-like/Quinoprotein amine dehydrogenase"/>
    <property type="match status" value="4"/>
</dbReference>
<evidence type="ECO:0000259" key="4">
    <source>
        <dbReference type="Pfam" id="PF14870"/>
    </source>
</evidence>
<evidence type="ECO:0000256" key="1">
    <source>
        <dbReference type="ARBA" id="ARBA00022531"/>
    </source>
</evidence>
<organism evidence="5 6">
    <name type="scientific">Uliginosibacterium paludis</name>
    <dbReference type="NCBI Taxonomy" id="1615952"/>
    <lineage>
        <taxon>Bacteria</taxon>
        <taxon>Pseudomonadati</taxon>
        <taxon>Pseudomonadota</taxon>
        <taxon>Betaproteobacteria</taxon>
        <taxon>Rhodocyclales</taxon>
        <taxon>Zoogloeaceae</taxon>
        <taxon>Uliginosibacterium</taxon>
    </lineage>
</organism>
<dbReference type="Proteomes" id="UP001548590">
    <property type="component" value="Unassembled WGS sequence"/>
</dbReference>
<protein>
    <recommendedName>
        <fullName evidence="4">Photosynthesis system II assembly factor Ycf48/Hcf136-like domain-containing protein</fullName>
    </recommendedName>
</protein>
<reference evidence="5 6" key="1">
    <citation type="submission" date="2024-07" db="EMBL/GenBank/DDBJ databases">
        <title>Uliginosibacterium paludis KCTC:42655.</title>
        <authorList>
            <person name="Kim M.K."/>
        </authorList>
    </citation>
    <scope>NUCLEOTIDE SEQUENCE [LARGE SCALE GENOMIC DNA]</scope>
    <source>
        <strain evidence="5 6">KCTC 42655</strain>
    </source>
</reference>
<feature type="chain" id="PRO_5046239220" description="Photosynthesis system II assembly factor Ycf48/Hcf136-like domain-containing protein" evidence="3">
    <location>
        <begin position="33"/>
        <end position="692"/>
    </location>
</feature>
<dbReference type="InterPro" id="IPR015943">
    <property type="entry name" value="WD40/YVTN_repeat-like_dom_sf"/>
</dbReference>